<dbReference type="HAMAP" id="MF_00052_B">
    <property type="entry name" value="RNase_HII_B"/>
    <property type="match status" value="1"/>
</dbReference>
<dbReference type="FunFam" id="3.30.420.10:FF:000006">
    <property type="entry name" value="Ribonuclease HII"/>
    <property type="match status" value="1"/>
</dbReference>
<dbReference type="PANTHER" id="PTHR10954">
    <property type="entry name" value="RIBONUCLEASE H2 SUBUNIT A"/>
    <property type="match status" value="1"/>
</dbReference>
<evidence type="ECO:0000256" key="9">
    <source>
        <dbReference type="ARBA" id="ARBA00022722"/>
    </source>
</evidence>
<dbReference type="GO" id="GO:0005737">
    <property type="term" value="C:cytoplasm"/>
    <property type="evidence" value="ECO:0007669"/>
    <property type="project" value="UniProtKB-SubCell"/>
</dbReference>
<feature type="binding site" evidence="14 15">
    <location>
        <position position="73"/>
    </location>
    <ligand>
        <name>a divalent metal cation</name>
        <dbReference type="ChEBI" id="CHEBI:60240"/>
    </ligand>
</feature>
<evidence type="ECO:0000256" key="5">
    <source>
        <dbReference type="ARBA" id="ARBA00007383"/>
    </source>
</evidence>
<sequence>MFEQMTIKQVENNINKMEKNYELVNALRADGRSGLVSLAGRVETQIKKMEHFYRLWCYEKEYWQQSLLVAGLDEAGRGPLAGPVVSAAVVFDNIPELFGINDSKKLSEQDRNELYGKIKEQAKYYSIGVADNTVIDKINILQATKTSMINAVKGIDASLGMLLIDGNFTIDLPLPQRPIVKGDSKVGSIGAASILAKVYRDEYMYKLHEKYPMYNFSKNKGYPTEEHLWAIRKYGPSPIHRLTFRGVKEDTYA</sequence>
<dbReference type="InterPro" id="IPR001352">
    <property type="entry name" value="RNase_HII/HIII"/>
</dbReference>
<gene>
    <name evidence="14" type="primary">rnhB</name>
    <name evidence="18" type="ORF">HYG86_17230</name>
</gene>
<dbReference type="NCBIfam" id="NF000595">
    <property type="entry name" value="PRK00015.1-3"/>
    <property type="match status" value="1"/>
</dbReference>
<protein>
    <recommendedName>
        <fullName evidence="7 14">Ribonuclease HII</fullName>
        <shortName evidence="14">RNase HII</shortName>
        <ecNumber evidence="6 14">3.1.26.4</ecNumber>
    </recommendedName>
</protein>
<evidence type="ECO:0000256" key="7">
    <source>
        <dbReference type="ARBA" id="ARBA00019179"/>
    </source>
</evidence>
<dbReference type="GO" id="GO:0032299">
    <property type="term" value="C:ribonuclease H2 complex"/>
    <property type="evidence" value="ECO:0007669"/>
    <property type="project" value="TreeGrafter"/>
</dbReference>
<evidence type="ECO:0000256" key="3">
    <source>
        <dbReference type="ARBA" id="ARBA00004065"/>
    </source>
</evidence>
<dbReference type="GO" id="GO:0003723">
    <property type="term" value="F:RNA binding"/>
    <property type="evidence" value="ECO:0007669"/>
    <property type="project" value="UniProtKB-UniRule"/>
</dbReference>
<dbReference type="CDD" id="cd07182">
    <property type="entry name" value="RNase_HII_bacteria_HII_like"/>
    <property type="match status" value="1"/>
</dbReference>
<reference evidence="18 19" key="1">
    <citation type="submission" date="2020-07" db="EMBL/GenBank/DDBJ databases">
        <title>Alkalicella. sp. LB2 genome.</title>
        <authorList>
            <person name="Postec A."/>
            <person name="Quemeneur M."/>
        </authorList>
    </citation>
    <scope>NUCLEOTIDE SEQUENCE [LARGE SCALE GENOMIC DNA]</scope>
    <source>
        <strain evidence="18 19">LB2</strain>
    </source>
</reference>
<feature type="binding site" evidence="14 15">
    <location>
        <position position="74"/>
    </location>
    <ligand>
        <name>a divalent metal cation</name>
        <dbReference type="ChEBI" id="CHEBI:60240"/>
    </ligand>
</feature>
<evidence type="ECO:0000256" key="11">
    <source>
        <dbReference type="ARBA" id="ARBA00022759"/>
    </source>
</evidence>
<evidence type="ECO:0000256" key="15">
    <source>
        <dbReference type="PROSITE-ProRule" id="PRU01319"/>
    </source>
</evidence>
<dbReference type="RefSeq" id="WP_213166782.1">
    <property type="nucleotide sequence ID" value="NZ_CP058559.1"/>
</dbReference>
<evidence type="ECO:0000256" key="6">
    <source>
        <dbReference type="ARBA" id="ARBA00012180"/>
    </source>
</evidence>
<keyword evidence="8 14" id="KW-0963">Cytoplasm</keyword>
<evidence type="ECO:0000313" key="19">
    <source>
        <dbReference type="Proteomes" id="UP000516160"/>
    </source>
</evidence>
<keyword evidence="12 14" id="KW-0378">Hydrolase</keyword>
<evidence type="ECO:0000256" key="8">
    <source>
        <dbReference type="ARBA" id="ARBA00022490"/>
    </source>
</evidence>
<dbReference type="Proteomes" id="UP000516160">
    <property type="component" value="Chromosome"/>
</dbReference>
<keyword evidence="10 14" id="KW-0479">Metal-binding</keyword>
<dbReference type="GO" id="GO:0004523">
    <property type="term" value="F:RNA-DNA hybrid ribonuclease activity"/>
    <property type="evidence" value="ECO:0007669"/>
    <property type="project" value="UniProtKB-UniRule"/>
</dbReference>
<accession>A0A7G9WCH8</accession>
<comment type="similarity">
    <text evidence="5 14 16">Belongs to the RNase HII family.</text>
</comment>
<dbReference type="NCBIfam" id="NF000594">
    <property type="entry name" value="PRK00015.1-1"/>
    <property type="match status" value="1"/>
</dbReference>
<evidence type="ECO:0000313" key="18">
    <source>
        <dbReference type="EMBL" id="QNO16390.1"/>
    </source>
</evidence>
<evidence type="ECO:0000259" key="17">
    <source>
        <dbReference type="PROSITE" id="PS51975"/>
    </source>
</evidence>
<feature type="binding site" evidence="14 15">
    <location>
        <position position="165"/>
    </location>
    <ligand>
        <name>a divalent metal cation</name>
        <dbReference type="ChEBI" id="CHEBI:60240"/>
    </ligand>
</feature>
<dbReference type="GO" id="GO:0043137">
    <property type="term" value="P:DNA replication, removal of RNA primer"/>
    <property type="evidence" value="ECO:0007669"/>
    <property type="project" value="TreeGrafter"/>
</dbReference>
<evidence type="ECO:0000256" key="4">
    <source>
        <dbReference type="ARBA" id="ARBA00004496"/>
    </source>
</evidence>
<comment type="subcellular location">
    <subcellularLocation>
        <location evidence="4 14">Cytoplasm</location>
    </subcellularLocation>
</comment>
<dbReference type="InterPro" id="IPR012337">
    <property type="entry name" value="RNaseH-like_sf"/>
</dbReference>
<dbReference type="GO" id="GO:0006298">
    <property type="term" value="P:mismatch repair"/>
    <property type="evidence" value="ECO:0007669"/>
    <property type="project" value="TreeGrafter"/>
</dbReference>
<comment type="function">
    <text evidence="3 14 16">Endonuclease that specifically degrades the RNA of RNA-DNA hybrids.</text>
</comment>
<evidence type="ECO:0000256" key="10">
    <source>
        <dbReference type="ARBA" id="ARBA00022723"/>
    </source>
</evidence>
<keyword evidence="9 14" id="KW-0540">Nuclease</keyword>
<dbReference type="PROSITE" id="PS51975">
    <property type="entry name" value="RNASE_H_2"/>
    <property type="match status" value="1"/>
</dbReference>
<dbReference type="Pfam" id="PF01351">
    <property type="entry name" value="RNase_HII"/>
    <property type="match status" value="1"/>
</dbReference>
<keyword evidence="19" id="KW-1185">Reference proteome</keyword>
<dbReference type="InterPro" id="IPR022898">
    <property type="entry name" value="RNase_HII"/>
</dbReference>
<evidence type="ECO:0000256" key="13">
    <source>
        <dbReference type="ARBA" id="ARBA00023211"/>
    </source>
</evidence>
<evidence type="ECO:0000256" key="2">
    <source>
        <dbReference type="ARBA" id="ARBA00001946"/>
    </source>
</evidence>
<dbReference type="AlphaFoldDB" id="A0A7G9WCH8"/>
<dbReference type="InterPro" id="IPR036397">
    <property type="entry name" value="RNaseH_sf"/>
</dbReference>
<feature type="domain" description="RNase H type-2" evidence="17">
    <location>
        <begin position="67"/>
        <end position="253"/>
    </location>
</feature>
<keyword evidence="13 14" id="KW-0464">Manganese</keyword>
<dbReference type="SUPFAM" id="SSF53098">
    <property type="entry name" value="Ribonuclease H-like"/>
    <property type="match status" value="1"/>
</dbReference>
<dbReference type="EC" id="3.1.26.4" evidence="6 14"/>
<comment type="cofactor">
    <cofactor evidence="2">
        <name>Mg(2+)</name>
        <dbReference type="ChEBI" id="CHEBI:18420"/>
    </cofactor>
</comment>
<organism evidence="18 19">
    <name type="scientific">Alkalicella caledoniensis</name>
    <dbReference type="NCBI Taxonomy" id="2731377"/>
    <lineage>
        <taxon>Bacteria</taxon>
        <taxon>Bacillati</taxon>
        <taxon>Bacillota</taxon>
        <taxon>Clostridia</taxon>
        <taxon>Eubacteriales</taxon>
        <taxon>Proteinivoracaceae</taxon>
        <taxon>Alkalicella</taxon>
    </lineage>
</organism>
<keyword evidence="11 14" id="KW-0255">Endonuclease</keyword>
<dbReference type="PANTHER" id="PTHR10954:SF18">
    <property type="entry name" value="RIBONUCLEASE HII"/>
    <property type="match status" value="1"/>
</dbReference>
<evidence type="ECO:0000256" key="14">
    <source>
        <dbReference type="HAMAP-Rule" id="MF_00052"/>
    </source>
</evidence>
<dbReference type="InterPro" id="IPR024567">
    <property type="entry name" value="RNase_HII/HIII_dom"/>
</dbReference>
<proteinExistence type="inferred from homology"/>
<evidence type="ECO:0000256" key="12">
    <source>
        <dbReference type="ARBA" id="ARBA00022801"/>
    </source>
</evidence>
<evidence type="ECO:0000256" key="1">
    <source>
        <dbReference type="ARBA" id="ARBA00000077"/>
    </source>
</evidence>
<dbReference type="EMBL" id="CP058559">
    <property type="protein sequence ID" value="QNO16390.1"/>
    <property type="molecule type" value="Genomic_DNA"/>
</dbReference>
<dbReference type="GO" id="GO:0030145">
    <property type="term" value="F:manganese ion binding"/>
    <property type="evidence" value="ECO:0007669"/>
    <property type="project" value="UniProtKB-UniRule"/>
</dbReference>
<name>A0A7G9WCH8_ALKCA</name>
<dbReference type="Gene3D" id="3.30.420.10">
    <property type="entry name" value="Ribonuclease H-like superfamily/Ribonuclease H"/>
    <property type="match status" value="1"/>
</dbReference>
<dbReference type="KEGG" id="acae:HYG86_17230"/>
<comment type="cofactor">
    <cofactor evidence="14 15">
        <name>Mn(2+)</name>
        <dbReference type="ChEBI" id="CHEBI:29035"/>
    </cofactor>
    <cofactor evidence="14 15">
        <name>Mg(2+)</name>
        <dbReference type="ChEBI" id="CHEBI:18420"/>
    </cofactor>
    <text evidence="14 15">Manganese or magnesium. Binds 1 divalent metal ion per monomer in the absence of substrate. May bind a second metal ion after substrate binding.</text>
</comment>
<comment type="catalytic activity">
    <reaction evidence="1 14 15 16">
        <text>Endonucleolytic cleavage to 5'-phosphomonoester.</text>
        <dbReference type="EC" id="3.1.26.4"/>
    </reaction>
</comment>
<evidence type="ECO:0000256" key="16">
    <source>
        <dbReference type="RuleBase" id="RU003515"/>
    </source>
</evidence>